<dbReference type="AlphaFoldDB" id="A0A645APV2"/>
<dbReference type="PANTHER" id="PTHR39441:SF1">
    <property type="entry name" value="DUF2252 DOMAIN-CONTAINING PROTEIN"/>
    <property type="match status" value="1"/>
</dbReference>
<organism evidence="1">
    <name type="scientific">bioreactor metagenome</name>
    <dbReference type="NCBI Taxonomy" id="1076179"/>
    <lineage>
        <taxon>unclassified sequences</taxon>
        <taxon>metagenomes</taxon>
        <taxon>ecological metagenomes</taxon>
    </lineage>
</organism>
<reference evidence="1" key="1">
    <citation type="submission" date="2019-08" db="EMBL/GenBank/DDBJ databases">
        <authorList>
            <person name="Kucharzyk K."/>
            <person name="Murdoch R.W."/>
            <person name="Higgins S."/>
            <person name="Loffler F."/>
        </authorList>
    </citation>
    <scope>NUCLEOTIDE SEQUENCE</scope>
</reference>
<dbReference type="Pfam" id="PF10009">
    <property type="entry name" value="DUF2252"/>
    <property type="match status" value="1"/>
</dbReference>
<dbReference type="InterPro" id="IPR018721">
    <property type="entry name" value="DUF2252"/>
</dbReference>
<protein>
    <recommendedName>
        <fullName evidence="2">DUF2252 domain-containing protein</fullName>
    </recommendedName>
</protein>
<dbReference type="EMBL" id="VSSQ01014079">
    <property type="protein sequence ID" value="MPM52893.1"/>
    <property type="molecule type" value="Genomic_DNA"/>
</dbReference>
<comment type="caution">
    <text evidence="1">The sequence shown here is derived from an EMBL/GenBank/DDBJ whole genome shotgun (WGS) entry which is preliminary data.</text>
</comment>
<gene>
    <name evidence="1" type="ORF">SDC9_99657</name>
</gene>
<accession>A0A645APV2</accession>
<evidence type="ECO:0008006" key="2">
    <source>
        <dbReference type="Google" id="ProtNLM"/>
    </source>
</evidence>
<name>A0A645APV2_9ZZZZ</name>
<proteinExistence type="predicted"/>
<evidence type="ECO:0000313" key="1">
    <source>
        <dbReference type="EMBL" id="MPM52893.1"/>
    </source>
</evidence>
<sequence>MDIVHGQARVNSRAEALAEGRAARRRLPRKGLARSVPHGRDPIAILEEQNAIRLQDLIPLRTERMLASPFAFYRGTAALMAADLGEDPHTGLIVASCGDAHLSNFGFFASPERRLVFDLNDFDEAGVAPWEWDVKRLATSVVVGGVDAGYDEAAIRAITTDTVRTYQRSMASLLAMSPVARYFLHGNIDNSRAALDDRSRGALDAALARAQKRTSERAVRRTTEVGAGGVRRFVEEPPRMTHMAVEQDEMLRLYAEYRAGVGVDLSLVLSQYAPVDVVRRVVGVGSVGTRCFLVLLEGADGDTLLLQVKEATETVLNRYGGMTFPDAVVERFGAYGDGHRVVALQRVLQVVSDPFLGHFRLDGRDYYVRQFHDMKGSMELDGLGPEAFGAYAATCATMLARAHAQSPGFARIVGYLGRNSAAADAIVDWSFDYAEQSLRDFRAFRDAVATGRLPSPPETVD</sequence>
<dbReference type="PANTHER" id="PTHR39441">
    <property type="entry name" value="DUF2252 DOMAIN-CONTAINING PROTEIN"/>
    <property type="match status" value="1"/>
</dbReference>